<dbReference type="Gene3D" id="3.90.1140.10">
    <property type="entry name" value="Cyclic phosphodiesterase"/>
    <property type="match status" value="1"/>
</dbReference>
<dbReference type="PANTHER" id="PTHR13360">
    <property type="entry name" value="ACTIVATING SIGNAL COINTEGRATOR 1 COMPLEX SUBUNIT 1"/>
    <property type="match status" value="1"/>
</dbReference>
<comment type="caution">
    <text evidence="3">The sequence shown here is derived from an EMBL/GenBank/DDBJ whole genome shotgun (WGS) entry which is preliminary data.</text>
</comment>
<keyword evidence="4" id="KW-1185">Reference proteome</keyword>
<evidence type="ECO:0000256" key="1">
    <source>
        <dbReference type="SAM" id="MobiDB-lite"/>
    </source>
</evidence>
<dbReference type="Pfam" id="PF10469">
    <property type="entry name" value="AKAP7_NLS"/>
    <property type="match status" value="1"/>
</dbReference>
<dbReference type="GO" id="GO:0005634">
    <property type="term" value="C:nucleus"/>
    <property type="evidence" value="ECO:0007669"/>
    <property type="project" value="TreeGrafter"/>
</dbReference>
<reference evidence="3 4" key="1">
    <citation type="journal article" date="2018" name="IMA Fungus">
        <title>IMA Genome-F 9: Draft genome sequence of Annulohypoxylon stygium, Aspergillus mulundensis, Berkeleyomyces basicola (syn. Thielaviopsis basicola), Ceratocystis smalleyi, two Cercospora beticola strains, Coleophoma cylindrospora, Fusarium fracticaudum, Phialophora cf. hyalina, and Morchella septimelata.</title>
        <authorList>
            <person name="Wingfield B.D."/>
            <person name="Bills G.F."/>
            <person name="Dong Y."/>
            <person name="Huang W."/>
            <person name="Nel W.J."/>
            <person name="Swalarsk-Parry B.S."/>
            <person name="Vaghefi N."/>
            <person name="Wilken P.M."/>
            <person name="An Z."/>
            <person name="de Beer Z.W."/>
            <person name="De Vos L."/>
            <person name="Chen L."/>
            <person name="Duong T.A."/>
            <person name="Gao Y."/>
            <person name="Hammerbacher A."/>
            <person name="Kikkert J.R."/>
            <person name="Li Y."/>
            <person name="Li H."/>
            <person name="Li K."/>
            <person name="Li Q."/>
            <person name="Liu X."/>
            <person name="Ma X."/>
            <person name="Naidoo K."/>
            <person name="Pethybridge S.J."/>
            <person name="Sun J."/>
            <person name="Steenkamp E.T."/>
            <person name="van der Nest M.A."/>
            <person name="van Wyk S."/>
            <person name="Wingfield M.J."/>
            <person name="Xiong C."/>
            <person name="Yue Q."/>
            <person name="Zhang X."/>
        </authorList>
    </citation>
    <scope>NUCLEOTIDE SEQUENCE [LARGE SCALE GENOMIC DNA]</scope>
    <source>
        <strain evidence="3 4">BP5796</strain>
    </source>
</reference>
<accession>A0A3D8QLY1</accession>
<gene>
    <name evidence="3" type="ORF">BP5796_11079</name>
</gene>
<feature type="domain" description="A-kinase anchor protein 7-like phosphoesterase" evidence="2">
    <location>
        <begin position="12"/>
        <end position="272"/>
    </location>
</feature>
<evidence type="ECO:0000313" key="4">
    <source>
        <dbReference type="Proteomes" id="UP000256328"/>
    </source>
</evidence>
<dbReference type="EMBL" id="PDLN01000017">
    <property type="protein sequence ID" value="RDW62777.1"/>
    <property type="molecule type" value="Genomic_DNA"/>
</dbReference>
<sequence length="287" mass="30695">MPPKATSRPPLTHFLCLPLVTRDSKPQLQKSLEGFASEITQKADPATAPVGARIGVPGKAVRPVGTLHLTLGVMRLTTQTRVDEALTLLQSINVHELLGNFRLGGKGGDGAQKGDPNPAVSTEDAGVQHQGPKHDSAAAEPRKPTTVHPLQISLRGLTPMHSPASTSILYTSPVCRTHDLPSLCQSLVSLFRAAGFMLPDARPLLLHATILNTIYVPKVGQASGRAGHGKHKAKLTIDATDVLERFAEHVWMEDCVLQKVAICRMGAKVMEDGGEEYFEEGALALPD</sequence>
<name>A0A3D8QLY1_9HELO</name>
<dbReference type="GO" id="GO:0006355">
    <property type="term" value="P:regulation of DNA-templated transcription"/>
    <property type="evidence" value="ECO:0007669"/>
    <property type="project" value="TreeGrafter"/>
</dbReference>
<dbReference type="InterPro" id="IPR019510">
    <property type="entry name" value="AKAP7-like_phosphoesterase"/>
</dbReference>
<feature type="region of interest" description="Disordered" evidence="1">
    <location>
        <begin position="105"/>
        <end position="145"/>
    </location>
</feature>
<evidence type="ECO:0000259" key="2">
    <source>
        <dbReference type="Pfam" id="PF10469"/>
    </source>
</evidence>
<dbReference type="GO" id="GO:0006307">
    <property type="term" value="P:DNA alkylation repair"/>
    <property type="evidence" value="ECO:0007669"/>
    <property type="project" value="InterPro"/>
</dbReference>
<dbReference type="AlphaFoldDB" id="A0A3D8QLY1"/>
<feature type="compositionally biased region" description="Basic and acidic residues" evidence="1">
    <location>
        <begin position="132"/>
        <end position="143"/>
    </location>
</feature>
<dbReference type="InterPro" id="IPR009210">
    <property type="entry name" value="ASCC1"/>
</dbReference>
<organism evidence="3 4">
    <name type="scientific">Coleophoma crateriformis</name>
    <dbReference type="NCBI Taxonomy" id="565419"/>
    <lineage>
        <taxon>Eukaryota</taxon>
        <taxon>Fungi</taxon>
        <taxon>Dikarya</taxon>
        <taxon>Ascomycota</taxon>
        <taxon>Pezizomycotina</taxon>
        <taxon>Leotiomycetes</taxon>
        <taxon>Helotiales</taxon>
        <taxon>Dermateaceae</taxon>
        <taxon>Coleophoma</taxon>
    </lineage>
</organism>
<dbReference type="OrthoDB" id="277832at2759"/>
<protein>
    <recommendedName>
        <fullName evidence="2">A-kinase anchor protein 7-like phosphoesterase domain-containing protein</fullName>
    </recommendedName>
</protein>
<evidence type="ECO:0000313" key="3">
    <source>
        <dbReference type="EMBL" id="RDW62777.1"/>
    </source>
</evidence>
<proteinExistence type="predicted"/>
<dbReference type="Proteomes" id="UP000256328">
    <property type="component" value="Unassembled WGS sequence"/>
</dbReference>
<dbReference type="PANTHER" id="PTHR13360:SF1">
    <property type="entry name" value="ACTIVATING SIGNAL COINTEGRATOR 1 COMPLEX SUBUNIT 1"/>
    <property type="match status" value="1"/>
</dbReference>